<feature type="transmembrane region" description="Helical" evidence="11">
    <location>
        <begin position="357"/>
        <end position="379"/>
    </location>
</feature>
<dbReference type="Gene3D" id="2.30.29.30">
    <property type="entry name" value="Pleckstrin-homology domain (PH domain)/Phosphotyrosine-binding domain (PTB)"/>
    <property type="match status" value="1"/>
</dbReference>
<feature type="compositionally biased region" description="Basic and acidic residues" evidence="10">
    <location>
        <begin position="1671"/>
        <end position="1683"/>
    </location>
</feature>
<evidence type="ECO:0000256" key="4">
    <source>
        <dbReference type="ARBA" id="ARBA00022723"/>
    </source>
</evidence>
<dbReference type="Proteomes" id="UP000717515">
    <property type="component" value="Unassembled WGS sequence"/>
</dbReference>
<dbReference type="EMBL" id="JAIFTL010000002">
    <property type="protein sequence ID" value="KAG9327660.1"/>
    <property type="molecule type" value="Genomic_DNA"/>
</dbReference>
<dbReference type="Pfam" id="PF03062">
    <property type="entry name" value="MBOAT"/>
    <property type="match status" value="1"/>
</dbReference>
<proteinExistence type="inferred from homology"/>
<dbReference type="PROSITE" id="PS50178">
    <property type="entry name" value="ZF_FYVE"/>
    <property type="match status" value="1"/>
</dbReference>
<sequence>MASNKAHDQHPLLSLHQQGLQDQESGRRVVGAHSEEMSSFVGQSQPSDNQSQPTSGYVHKKKVQDRSTNPSLWNTKEFYFYYFVFITCIPYMFKTAHDASSESNPNYDKFKDLLSDGWFGFKVDNSDEQFANFRNNLPILTFVACAYLLLSHAYRLYFVPVTPLKSPLQPLYRAYFFLAFAAVYLYFMYGSGILKIGAIVSANFAIAKLGGASRWMPALTWIFNLTILFLNESYRGYSFAALHDSLAWLDEHSGMNARWDVNFNFTMLRLVSFNLDYHWSLRQGPGSLLKEDKDRTRLTDKERVSVPAFDEDYNFIYYLAFTLYAPLYVAGPIMTFNDFVSQLRYPKSIPGKTLGMWIGRLIFCLLTMEFTMHYMHMVAISKRQAWENDPVLQICMIGLFNLILIWLKLMIIWRFFRLWALLDGIEAPENMIRCVTNNYSALGFWRSWHKSYNLWVLRYIYIPLGGTRYAIYNIWVVFTFVAIWHDIQLKLLAWGWLISLFILPEIIASKIFSKKKWGNWRHYRHLCAVGAVGNILLMMIANLVGFCIGLDGVKLMFKAGADADDTARAATAVEVFTGAARNIRHRTKSTRVMGENNNTQENKANGAATAGSEAGAAKVMLSAKLMPISTKATITTTTTTTAAQGESRSPGAVSTTTSPISLKPSSPTIAQSYLQPLSPTIIATPPALLAHRDDVIPARGRAGALGKVSASCATATLHKKDSGTYMASSTTQNAAASSDSVNGVQANHTNGSTTGATGVSRRASQPDAAGLMSPAGRVLTRPLSTSKLSSTPLTAPHILPNQRYAGFNLAALGQLSPTASIMTMSRADALAHTGAGGSSHNSYFGTVSGVSGTRSFGEGMALGGGSYTEGTALPSGNKTMCGSDAISLLDLEDNDLVMIDSNGNSSNSGVTGTAIVGETIASASAIVSNHASGNQNYFGNHGGSGTLTSSASSALLEASATAGSSHHRPGSSVASSHLSPRSSLPSLTSQAKKDAIQRAAMIAVIQQNGGAKILSAHRVGRRQDRPNRGIRFGEFHRICEIEYGFRQGKPLIANGRTLIHSTRVSRLDGDMTREEMLYLFSDVLVTGTEVTTTAASMATTLSSVKGAQEAIVDAQEPPIEDAAVDNPYAGHLENQHISRLTQVQADVVEDDERPLLKLTAPQVSSLLLFKSIACRDSFLALLSETIVAHKHHLLFQSKYLADLKKFKRHSAFSFDTSFLKTWGIPVGLNLGSIRPTGGNGSGGSGHGTIGPGTFTASPVTSPGGGAFDPYQYQQHLSRPQSMAGSLFNFALNGGGAFSSFTSSTDQHSKESSYATLRGANAAQALQYHHHHQQMLQQQLQNRLSMSSTASISGGRAGVNDRTSSGSAFDALWFMKGGETFRQPRRTAAEAVSAPSQEDEDLTNDEDPAGNLNTAGSAASSIHSSSSATNLTSASNNPSNGQSSNRFSSSSFSLLPSSTSPSHQTIGTLRNGAGWVRDEDASVCMVCSTTKFGVLVRKHHCRLCGRVICWKCCQMKDAVVLNSTHDPMDAGPQAQEQQLRRPIRVCLDCIEQDASQDSAPQQQPNSPQSSSFPLQGVFGKLMSSTVSTPHLVTSPTNATGSTFTMSPPHAQVHSQIPFPISQPPTLYPRRVGYTRSGNAYPHHHRASLYRIDVERVGEEDEEEEEEVNTGPQEEKSTEENRDDATPSFSEGVSDFAEGWKDDALQQEHSIEVPDSPPSSTSSASSQSKIIKSNHGTLRLKDLDPSDINEDEINSQILTLESEVESLLIQSAAAAAASPMLFTGTNGSSHSNVSAGRTRVMRGLPKELFEAGALFGNEGHEEDDEDEEKTVEELLAQQENLHRMLS</sequence>
<name>A0A9P8D368_MORAP</name>
<feature type="region of interest" description="Disordered" evidence="10">
    <location>
        <begin position="1708"/>
        <end position="1742"/>
    </location>
</feature>
<keyword evidence="4" id="KW-0479">Metal-binding</keyword>
<comment type="subcellular location">
    <subcellularLocation>
        <location evidence="1">Membrane</location>
        <topology evidence="1">Multi-pass membrane protein</topology>
    </subcellularLocation>
</comment>
<feature type="transmembrane region" description="Helical" evidence="11">
    <location>
        <begin position="212"/>
        <end position="230"/>
    </location>
</feature>
<keyword evidence="8 11" id="KW-0472">Membrane</keyword>
<evidence type="ECO:0000256" key="10">
    <source>
        <dbReference type="SAM" id="MobiDB-lite"/>
    </source>
</evidence>
<gene>
    <name evidence="13" type="ORF">KVV02_006364</name>
</gene>
<feature type="compositionally biased region" description="Polar residues" evidence="10">
    <location>
        <begin position="40"/>
        <end position="55"/>
    </location>
</feature>
<evidence type="ECO:0000256" key="2">
    <source>
        <dbReference type="ARBA" id="ARBA00010323"/>
    </source>
</evidence>
<dbReference type="GO" id="GO:0008374">
    <property type="term" value="F:O-acyltransferase activity"/>
    <property type="evidence" value="ECO:0007669"/>
    <property type="project" value="TreeGrafter"/>
</dbReference>
<feature type="transmembrane region" description="Helical" evidence="11">
    <location>
        <begin position="137"/>
        <end position="154"/>
    </location>
</feature>
<dbReference type="CDD" id="cd15737">
    <property type="entry name" value="FYVE2_Vac1p_like"/>
    <property type="match status" value="1"/>
</dbReference>
<feature type="compositionally biased region" description="Polar residues" evidence="10">
    <location>
        <begin position="1588"/>
        <end position="1604"/>
    </location>
</feature>
<feature type="compositionally biased region" description="Low complexity" evidence="10">
    <location>
        <begin position="1413"/>
        <end position="1464"/>
    </location>
</feature>
<dbReference type="GO" id="GO:0016020">
    <property type="term" value="C:membrane"/>
    <property type="evidence" value="ECO:0007669"/>
    <property type="project" value="UniProtKB-SubCell"/>
</dbReference>
<feature type="compositionally biased region" description="Acidic residues" evidence="10">
    <location>
        <begin position="1396"/>
        <end position="1407"/>
    </location>
</feature>
<comment type="caution">
    <text evidence="13">The sequence shown here is derived from an EMBL/GenBank/DDBJ whole genome shotgun (WGS) entry which is preliminary data.</text>
</comment>
<dbReference type="GO" id="GO:0006506">
    <property type="term" value="P:GPI anchor biosynthetic process"/>
    <property type="evidence" value="ECO:0007669"/>
    <property type="project" value="TreeGrafter"/>
</dbReference>
<evidence type="ECO:0000256" key="6">
    <source>
        <dbReference type="ARBA" id="ARBA00022833"/>
    </source>
</evidence>
<evidence type="ECO:0000256" key="9">
    <source>
        <dbReference type="PROSITE-ProRule" id="PRU00091"/>
    </source>
</evidence>
<feature type="transmembrane region" description="Helical" evidence="11">
    <location>
        <begin position="493"/>
        <end position="513"/>
    </location>
</feature>
<dbReference type="InterPro" id="IPR011011">
    <property type="entry name" value="Znf_FYVE_PHD"/>
</dbReference>
<dbReference type="PANTHER" id="PTHR13285">
    <property type="entry name" value="ACYLTRANSFERASE"/>
    <property type="match status" value="1"/>
</dbReference>
<dbReference type="PANTHER" id="PTHR13285:SF18">
    <property type="entry name" value="PROTEIN-CYSTEINE N-PALMITOYLTRANSFERASE RASP"/>
    <property type="match status" value="1"/>
</dbReference>
<feature type="region of interest" description="Disordered" evidence="10">
    <location>
        <begin position="735"/>
        <end position="777"/>
    </location>
</feature>
<dbReference type="Pfam" id="PF01363">
    <property type="entry name" value="FYVE"/>
    <property type="match status" value="1"/>
</dbReference>
<feature type="region of interest" description="Disordered" evidence="10">
    <location>
        <begin position="1588"/>
        <end position="1622"/>
    </location>
</feature>
<feature type="transmembrane region" description="Helical" evidence="11">
    <location>
        <begin position="525"/>
        <end position="546"/>
    </location>
</feature>
<keyword evidence="3 11" id="KW-0812">Transmembrane</keyword>
<feature type="compositionally biased region" description="Low complexity" evidence="10">
    <location>
        <begin position="1716"/>
        <end position="1731"/>
    </location>
</feature>
<feature type="region of interest" description="Disordered" evidence="10">
    <location>
        <begin position="1384"/>
        <end position="1465"/>
    </location>
</feature>
<dbReference type="InterPro" id="IPR000306">
    <property type="entry name" value="Znf_FYVE"/>
</dbReference>
<feature type="transmembrane region" description="Helical" evidence="11">
    <location>
        <begin position="391"/>
        <end position="411"/>
    </location>
</feature>
<accession>A0A9P8D368</accession>
<feature type="compositionally biased region" description="Polar residues" evidence="10">
    <location>
        <begin position="644"/>
        <end position="667"/>
    </location>
</feature>
<dbReference type="GO" id="GO:0008270">
    <property type="term" value="F:zinc ion binding"/>
    <property type="evidence" value="ECO:0007669"/>
    <property type="project" value="UniProtKB-KW"/>
</dbReference>
<dbReference type="InterPro" id="IPR017455">
    <property type="entry name" value="Znf_FYVE-rel"/>
</dbReference>
<dbReference type="Gene3D" id="3.30.40.10">
    <property type="entry name" value="Zinc/RING finger domain, C3HC4 (zinc finger)"/>
    <property type="match status" value="1"/>
</dbReference>
<organism evidence="13 14">
    <name type="scientific">Mortierella alpina</name>
    <name type="common">Oleaginous fungus</name>
    <name type="synonym">Mortierella renispora</name>
    <dbReference type="NCBI Taxonomy" id="64518"/>
    <lineage>
        <taxon>Eukaryota</taxon>
        <taxon>Fungi</taxon>
        <taxon>Fungi incertae sedis</taxon>
        <taxon>Mucoromycota</taxon>
        <taxon>Mortierellomycotina</taxon>
        <taxon>Mortierellomycetes</taxon>
        <taxon>Mortierellales</taxon>
        <taxon>Mortierellaceae</taxon>
        <taxon>Mortierella</taxon>
    </lineage>
</organism>
<feature type="region of interest" description="Disordered" evidence="10">
    <location>
        <begin position="638"/>
        <end position="667"/>
    </location>
</feature>
<feature type="domain" description="FYVE-type" evidence="12">
    <location>
        <begin position="1477"/>
        <end position="1553"/>
    </location>
</feature>
<dbReference type="InterPro" id="IPR004299">
    <property type="entry name" value="MBOAT_fam"/>
</dbReference>
<evidence type="ECO:0000256" key="8">
    <source>
        <dbReference type="ARBA" id="ARBA00023136"/>
    </source>
</evidence>
<dbReference type="SMART" id="SM00064">
    <property type="entry name" value="FYVE"/>
    <property type="match status" value="1"/>
</dbReference>
<feature type="transmembrane region" description="Helical" evidence="11">
    <location>
        <begin position="174"/>
        <end position="200"/>
    </location>
</feature>
<feature type="compositionally biased region" description="Acidic residues" evidence="10">
    <location>
        <begin position="1656"/>
        <end position="1666"/>
    </location>
</feature>
<dbReference type="SUPFAM" id="SSF57903">
    <property type="entry name" value="FYVE/PHD zinc finger"/>
    <property type="match status" value="1"/>
</dbReference>
<dbReference type="InterPro" id="IPR051085">
    <property type="entry name" value="MB_O-acyltransferase"/>
</dbReference>
<evidence type="ECO:0000256" key="3">
    <source>
        <dbReference type="ARBA" id="ARBA00022692"/>
    </source>
</evidence>
<dbReference type="GO" id="GO:0005783">
    <property type="term" value="C:endoplasmic reticulum"/>
    <property type="evidence" value="ECO:0007669"/>
    <property type="project" value="TreeGrafter"/>
</dbReference>
<evidence type="ECO:0000256" key="7">
    <source>
        <dbReference type="ARBA" id="ARBA00022989"/>
    </source>
</evidence>
<evidence type="ECO:0000256" key="1">
    <source>
        <dbReference type="ARBA" id="ARBA00004141"/>
    </source>
</evidence>
<keyword evidence="5 9" id="KW-0863">Zinc-finger</keyword>
<protein>
    <recommendedName>
        <fullName evidence="12">FYVE-type domain-containing protein</fullName>
    </recommendedName>
</protein>
<feature type="compositionally biased region" description="Polar residues" evidence="10">
    <location>
        <begin position="741"/>
        <end position="757"/>
    </location>
</feature>
<dbReference type="InterPro" id="IPR013083">
    <property type="entry name" value="Znf_RING/FYVE/PHD"/>
</dbReference>
<evidence type="ECO:0000313" key="13">
    <source>
        <dbReference type="EMBL" id="KAG9327660.1"/>
    </source>
</evidence>
<dbReference type="InterPro" id="IPR011993">
    <property type="entry name" value="PH-like_dom_sf"/>
</dbReference>
<feature type="compositionally biased region" description="Low complexity" evidence="10">
    <location>
        <begin position="971"/>
        <end position="989"/>
    </location>
</feature>
<keyword evidence="7 11" id="KW-1133">Transmembrane helix</keyword>
<comment type="similarity">
    <text evidence="2">Belongs to the membrane-bound acyltransferase family.</text>
</comment>
<evidence type="ECO:0000256" key="5">
    <source>
        <dbReference type="ARBA" id="ARBA00022771"/>
    </source>
</evidence>
<reference evidence="13" key="1">
    <citation type="submission" date="2021-07" db="EMBL/GenBank/DDBJ databases">
        <title>Draft genome of Mortierella alpina, strain LL118, isolated from an aspen leaf litter sample.</title>
        <authorList>
            <person name="Yang S."/>
            <person name="Vinatzer B.A."/>
        </authorList>
    </citation>
    <scope>NUCLEOTIDE SEQUENCE</scope>
    <source>
        <strain evidence="13">LL118</strain>
    </source>
</reference>
<keyword evidence="6" id="KW-0862">Zinc</keyword>
<feature type="transmembrane region" description="Helical" evidence="11">
    <location>
        <begin position="315"/>
        <end position="336"/>
    </location>
</feature>
<feature type="compositionally biased region" description="Gly residues" evidence="10">
    <location>
        <begin position="1237"/>
        <end position="1250"/>
    </location>
</feature>
<feature type="region of interest" description="Disordered" evidence="10">
    <location>
        <begin position="1237"/>
        <end position="1260"/>
    </location>
</feature>
<feature type="region of interest" description="Disordered" evidence="10">
    <location>
        <begin position="958"/>
        <end position="990"/>
    </location>
</feature>
<evidence type="ECO:0000313" key="14">
    <source>
        <dbReference type="Proteomes" id="UP000717515"/>
    </source>
</evidence>
<feature type="region of interest" description="Disordered" evidence="10">
    <location>
        <begin position="1655"/>
        <end position="1692"/>
    </location>
</feature>
<evidence type="ECO:0000259" key="12">
    <source>
        <dbReference type="PROSITE" id="PS50178"/>
    </source>
</evidence>
<feature type="region of interest" description="Disordered" evidence="10">
    <location>
        <begin position="1"/>
        <end position="62"/>
    </location>
</feature>
<evidence type="ECO:0000256" key="11">
    <source>
        <dbReference type="SAM" id="Phobius"/>
    </source>
</evidence>
<feature type="compositionally biased region" description="Basic and acidic residues" evidence="10">
    <location>
        <begin position="1"/>
        <end position="10"/>
    </location>
</feature>